<organism evidence="1 2">
    <name type="scientific">Cognatiyoonia sediminum</name>
    <dbReference type="NCBI Taxonomy" id="1508389"/>
    <lineage>
        <taxon>Bacteria</taxon>
        <taxon>Pseudomonadati</taxon>
        <taxon>Pseudomonadota</taxon>
        <taxon>Alphaproteobacteria</taxon>
        <taxon>Rhodobacterales</taxon>
        <taxon>Paracoccaceae</taxon>
        <taxon>Cognatiyoonia</taxon>
    </lineage>
</organism>
<evidence type="ECO:0000313" key="2">
    <source>
        <dbReference type="Proteomes" id="UP000184074"/>
    </source>
</evidence>
<keyword evidence="2" id="KW-1185">Reference proteome</keyword>
<evidence type="ECO:0000313" key="1">
    <source>
        <dbReference type="EMBL" id="SHH18902.1"/>
    </source>
</evidence>
<dbReference type="STRING" id="1508389.SAMN05444003_2386"/>
<sequence length="46" mass="4868">MSLTAIEQYMLELINRARLNPAAPPLKSLSLKIARFGSAPATGLAA</sequence>
<dbReference type="EMBL" id="FQXB01000003">
    <property type="protein sequence ID" value="SHH18902.1"/>
    <property type="molecule type" value="Genomic_DNA"/>
</dbReference>
<name>A0A1M5QXS3_9RHOB</name>
<accession>A0A1M5QXS3</accession>
<protein>
    <submittedName>
        <fullName evidence="1">Uncharacterized protein</fullName>
    </submittedName>
</protein>
<dbReference type="Proteomes" id="UP000184074">
    <property type="component" value="Unassembled WGS sequence"/>
</dbReference>
<gene>
    <name evidence="1" type="ORF">SAMN05444003_2386</name>
</gene>
<proteinExistence type="predicted"/>
<dbReference type="AlphaFoldDB" id="A0A1M5QXS3"/>
<reference evidence="1 2" key="1">
    <citation type="submission" date="2016-11" db="EMBL/GenBank/DDBJ databases">
        <authorList>
            <person name="Jaros S."/>
            <person name="Januszkiewicz K."/>
            <person name="Wedrychowicz H."/>
        </authorList>
    </citation>
    <scope>NUCLEOTIDE SEQUENCE [LARGE SCALE GENOMIC DNA]</scope>
    <source>
        <strain evidence="1 2">DSM 28715</strain>
    </source>
</reference>